<protein>
    <submittedName>
        <fullName evidence="2">Uncharacterized protein</fullName>
    </submittedName>
</protein>
<feature type="compositionally biased region" description="Gly residues" evidence="1">
    <location>
        <begin position="291"/>
        <end position="332"/>
    </location>
</feature>
<accession>A0A7S3M5M1</accession>
<proteinExistence type="predicted"/>
<feature type="compositionally biased region" description="Basic and acidic residues" evidence="1">
    <location>
        <begin position="359"/>
        <end position="368"/>
    </location>
</feature>
<evidence type="ECO:0000256" key="1">
    <source>
        <dbReference type="SAM" id="MobiDB-lite"/>
    </source>
</evidence>
<gene>
    <name evidence="2" type="ORF">SELO1098_LOCUS13162</name>
</gene>
<feature type="compositionally biased region" description="Gly residues" evidence="1">
    <location>
        <begin position="369"/>
        <end position="379"/>
    </location>
</feature>
<dbReference type="AlphaFoldDB" id="A0A7S3M5M1"/>
<dbReference type="EMBL" id="HBIC01026443">
    <property type="protein sequence ID" value="CAE0284321.1"/>
    <property type="molecule type" value="Transcribed_RNA"/>
</dbReference>
<feature type="compositionally biased region" description="Basic and acidic residues" evidence="1">
    <location>
        <begin position="400"/>
        <end position="409"/>
    </location>
</feature>
<reference evidence="2" key="1">
    <citation type="submission" date="2021-01" db="EMBL/GenBank/DDBJ databases">
        <authorList>
            <person name="Corre E."/>
            <person name="Pelletier E."/>
            <person name="Niang G."/>
            <person name="Scheremetjew M."/>
            <person name="Finn R."/>
            <person name="Kale V."/>
            <person name="Holt S."/>
            <person name="Cochrane G."/>
            <person name="Meng A."/>
            <person name="Brown T."/>
            <person name="Cohen L."/>
        </authorList>
    </citation>
    <scope>NUCLEOTIDE SEQUENCE</scope>
    <source>
        <strain evidence="2">CCAP 955/1</strain>
    </source>
</reference>
<organism evidence="2">
    <name type="scientific">Spumella elongata</name>
    <dbReference type="NCBI Taxonomy" id="89044"/>
    <lineage>
        <taxon>Eukaryota</taxon>
        <taxon>Sar</taxon>
        <taxon>Stramenopiles</taxon>
        <taxon>Ochrophyta</taxon>
        <taxon>Chrysophyceae</taxon>
        <taxon>Chromulinales</taxon>
        <taxon>Chromulinaceae</taxon>
        <taxon>Spumella</taxon>
    </lineage>
</organism>
<feature type="compositionally biased region" description="Basic and acidic residues" evidence="1">
    <location>
        <begin position="158"/>
        <end position="170"/>
    </location>
</feature>
<evidence type="ECO:0000313" key="2">
    <source>
        <dbReference type="EMBL" id="CAE0284321.1"/>
    </source>
</evidence>
<feature type="compositionally biased region" description="Basic and acidic residues" evidence="1">
    <location>
        <begin position="179"/>
        <end position="188"/>
    </location>
</feature>
<feature type="compositionally biased region" description="Polar residues" evidence="1">
    <location>
        <begin position="383"/>
        <end position="399"/>
    </location>
</feature>
<name>A0A7S3M5M1_9STRA</name>
<sequence>MFVMMSQAMGKGGNPDEFDPTKLAEIARKAGAESKEEMTAEMQGLGVKLDKIDKAVNAVLAKVEIIDQKLDNVDSKLDKNFAESAERDENLRQIMLQSAAESARRDRIALDLMMKLGGKGIDKKFSTLEETERMGKRAQGVISILSTSHVKLIHPHGVGKDSFEKTDADHGQAGVCGADHPRARDGQHGKSAGQEGMDGDDGDDGDAGDDGHDGENGSNCPDYAVMIQLEKIHEDGCRTYKIEHSGQGEKEKFRIKIHPDKDVIYVNARGGNGGNGGAGGHGGKGGDGGNGGNGCDGSGQGVPDGGNGGNGGRGANGGHPGLGGHGGNGADGGRVVIHTNDPSVLAIIEVNACGGEAGKAGEHGKEGRGGVGGTGGRGGNKATWTESTQNGNTFSTRTFTGKEGREGKTGKSGKPGKKAPTRPSKAGRAGQSGSVSFCLYDNTGLSESGGTPYRVVFTKKELVKLHPIPRVQSVVITRATDRFLYGEELLFGPTLPENVGGMECPTFFMSGTLHVVHTEPYSTSVKRAFPAIPAETETRNGMLPVTAAQKLKVRLPTLAECNYECTGITNWPWSLTNGKTPLIQAKFVVAFEVDGIKLRQSEFDGNVACGKDYTVDLDIPYDFVEKNLKVISCPVSMSMSDANPVDVGFAVANKMSVTMKSTGRFKVAVHMAAPHFRPELVPKLEVSKFQTDTHLENATEGGHLRRSVAQEIPTLQKDATEEFAMLLTLPKPDEHNKVCPGARIILRGEMFFDLEACSFTVPSTIRVAPPLPSVTAATATADDVLIFSHAEMQMEDYNALDSVCKLLNLRTHYVDLDHFLNEKSNCVDAATWAALRAKGTVLWAPSQQSHIHRVPLAELLAHAQAGAPIITADASAFGIGAGDFKYTTAGRRCVQAGAAFQLTAIKTDLAITDDKVTGAKVLPFLAALVGSMSTQRKLAFLCSPTANTKRLIGNTMLDSYKTFPNDSCCGGKPKIAPVVQAGLTLQDLVLASIRSDLSMDIHLFATCAVFDMNPAYSEVVKFAQSEIFHKPAGEKVAQLAADVHAVLAGSGISDKKCPVRKPELTLLANQCETIAAAGGKEPQGLRERIMDIDVIKGLSRRKRGMFGGKDPVDLSAGVAHYVYKGEGKQWF</sequence>
<feature type="region of interest" description="Disordered" evidence="1">
    <location>
        <begin position="291"/>
        <end position="335"/>
    </location>
</feature>
<feature type="region of interest" description="Disordered" evidence="1">
    <location>
        <begin position="1"/>
        <end position="20"/>
    </location>
</feature>
<feature type="region of interest" description="Disordered" evidence="1">
    <location>
        <begin position="156"/>
        <end position="221"/>
    </location>
</feature>
<feature type="region of interest" description="Disordered" evidence="1">
    <location>
        <begin position="359"/>
        <end position="432"/>
    </location>
</feature>
<feature type="compositionally biased region" description="Acidic residues" evidence="1">
    <location>
        <begin position="197"/>
        <end position="208"/>
    </location>
</feature>